<dbReference type="Proteomes" id="UP000041882">
    <property type="component" value="Unassembled WGS sequence"/>
</dbReference>
<evidence type="ECO:0000313" key="1">
    <source>
        <dbReference type="EMBL" id="CNI19854.1"/>
    </source>
</evidence>
<dbReference type="EMBL" id="CQAW01000020">
    <property type="protein sequence ID" value="CNI19854.1"/>
    <property type="molecule type" value="Genomic_DNA"/>
</dbReference>
<reference evidence="2" key="1">
    <citation type="submission" date="2015-03" db="EMBL/GenBank/DDBJ databases">
        <authorList>
            <consortium name="Pathogen Informatics"/>
            <person name="Murphy D."/>
        </authorList>
    </citation>
    <scope>NUCLEOTIDE SEQUENCE [LARGE SCALE GENOMIC DNA]</scope>
    <source>
        <strain evidence="2">IP6945</strain>
    </source>
</reference>
<dbReference type="GeneID" id="82552334"/>
<protein>
    <submittedName>
        <fullName evidence="1">Uncharacterized protein</fullName>
    </submittedName>
</protein>
<evidence type="ECO:0000313" key="2">
    <source>
        <dbReference type="Proteomes" id="UP000041882"/>
    </source>
</evidence>
<sequence>MSGNNSPCLIALIERHFQDNTPLTIESLGGVSALTAQVNSLAPSPFLDVLAELAVDALPTEVAEMDRILLEGFAKCQTPTTVRSAIDVVMHNMHLRQRISTRLAITLELRVDAQATDTESLTAAYALEGLIRLALSSSIKKFIPLKALTCNRPNANGLYAQHAAKLAGIAYTTWPEPDLKDTLKELSQIEDAEGEAYFELALVTLSEALNAGSVEEIQRYLELTSLYLRDARATDENRADATAYAAIVDIIQGFHVGADIAFIDEQAEALLNAVRDRAMFLGGRYLPEWLLPRADREIQWTRLVRSVQQACKDLARPSWLRANAVMENLLSVFDADRSFETRGGLGQLLRPRIEASFIRERGLLAHLDELLEESDWNQDQEQTALFLRARIAEISTSEVRLGKPLPEEQFPELQQVLGILDLPQDFSPEVLQRLETALANRQVSSLNFFANPVMHRLQTELTLQLKACHDYTGKIKEHFNELLAQVVTFCKTRQDGGLKQLGNRGSYLRNPDATEFDLQLDLWQWLSGNYRGCEVLDEVEGIGTGRADLFAGFGGHRFVLEMKRHYGHLDRAAARKYCNQAATYQNTNVKFGFLGVLELSSRSGPPPSLEECIWHEIVLPENSSVVRHLIVFRVPGNLNSPSSMSTKTTRSKKSTHSKK</sequence>
<dbReference type="RefSeq" id="WP_050115977.1">
    <property type="nucleotide sequence ID" value="NZ_CQAW01000020.1"/>
</dbReference>
<dbReference type="AlphaFoldDB" id="A0A0T9QNA5"/>
<keyword evidence="2" id="KW-1185">Reference proteome</keyword>
<proteinExistence type="predicted"/>
<gene>
    <name evidence="1" type="ORF">ERS008472_03499</name>
</gene>
<accession>A0A0T9QNA5</accession>
<name>A0A0T9QNA5_9GAMM</name>
<organism evidence="1 2">
    <name type="scientific">Yersinia thracica</name>
    <dbReference type="NCBI Taxonomy" id="2890319"/>
    <lineage>
        <taxon>Bacteria</taxon>
        <taxon>Pseudomonadati</taxon>
        <taxon>Pseudomonadota</taxon>
        <taxon>Gammaproteobacteria</taxon>
        <taxon>Enterobacterales</taxon>
        <taxon>Yersiniaceae</taxon>
        <taxon>Yersinia</taxon>
    </lineage>
</organism>